<evidence type="ECO:0000313" key="5">
    <source>
        <dbReference type="Proteomes" id="UP001057375"/>
    </source>
</evidence>
<accession>A0ABQ5K318</accession>
<sequence length="326" mass="37036">MACFDEKKTSVILHSLSSLKQLKTLVLDGIVSSTDHAIELSLTLDSIAPSIRLLSLANCSLSDHLNERFLRSLSRASGLQTLNMSRNELGYAGCQSISKILRKFPLLKSLDLHSNSIVNADPVISILPPSLEELDISENRISENNIETLSGFFKHSCFKLKSLKLSVQNITSTRMMHHFLRNFEKLLLLEEIVLFNEEKEIVQPFFHILTHLPHLKKLSIHGNLDDNFWDSLGLLENITHLSLDSTSIIQDGSFGNLCEAISHLHHLRYLSFQNNFMDLSHVRELLAVLIDCKSFIHLDIRSNCDKFDFYSFVSSFARSTNIRVLM</sequence>
<dbReference type="InterPro" id="IPR027038">
    <property type="entry name" value="RanGap"/>
</dbReference>
<evidence type="ECO:0000256" key="2">
    <source>
        <dbReference type="ARBA" id="ARBA00022614"/>
    </source>
</evidence>
<protein>
    <submittedName>
        <fullName evidence="4">Uncharacterized protein</fullName>
    </submittedName>
</protein>
<keyword evidence="2" id="KW-0433">Leucine-rich repeat</keyword>
<keyword evidence="3" id="KW-0677">Repeat</keyword>
<keyword evidence="5" id="KW-1185">Reference proteome</keyword>
<comment type="caution">
    <text evidence="4">The sequence shown here is derived from an EMBL/GenBank/DDBJ whole genome shotgun (WGS) entry which is preliminary data.</text>
</comment>
<dbReference type="SUPFAM" id="SSF52047">
    <property type="entry name" value="RNI-like"/>
    <property type="match status" value="1"/>
</dbReference>
<dbReference type="PROSITE" id="PS51450">
    <property type="entry name" value="LRR"/>
    <property type="match status" value="1"/>
</dbReference>
<name>A0ABQ5K318_9EUKA</name>
<dbReference type="InterPro" id="IPR032675">
    <property type="entry name" value="LRR_dom_sf"/>
</dbReference>
<dbReference type="PANTHER" id="PTHR24113:SF12">
    <property type="entry name" value="RAN GTPASE-ACTIVATING PROTEIN 1"/>
    <property type="match status" value="1"/>
</dbReference>
<dbReference type="EMBL" id="BQXS01012676">
    <property type="protein sequence ID" value="GKT26760.1"/>
    <property type="molecule type" value="Genomic_DNA"/>
</dbReference>
<proteinExistence type="predicted"/>
<keyword evidence="1" id="KW-0343">GTPase activation</keyword>
<dbReference type="SMART" id="SM00368">
    <property type="entry name" value="LRR_RI"/>
    <property type="match status" value="4"/>
</dbReference>
<organism evidence="4 5">
    <name type="scientific">Aduncisulcus paluster</name>
    <dbReference type="NCBI Taxonomy" id="2918883"/>
    <lineage>
        <taxon>Eukaryota</taxon>
        <taxon>Metamonada</taxon>
        <taxon>Carpediemonas-like organisms</taxon>
        <taxon>Aduncisulcus</taxon>
    </lineage>
</organism>
<dbReference type="Pfam" id="PF00560">
    <property type="entry name" value="LRR_1"/>
    <property type="match status" value="1"/>
</dbReference>
<evidence type="ECO:0000256" key="1">
    <source>
        <dbReference type="ARBA" id="ARBA00022468"/>
    </source>
</evidence>
<dbReference type="Proteomes" id="UP001057375">
    <property type="component" value="Unassembled WGS sequence"/>
</dbReference>
<gene>
    <name evidence="4" type="ORF">ADUPG1_013471</name>
</gene>
<dbReference type="InterPro" id="IPR001611">
    <property type="entry name" value="Leu-rich_rpt"/>
</dbReference>
<evidence type="ECO:0000256" key="3">
    <source>
        <dbReference type="ARBA" id="ARBA00022737"/>
    </source>
</evidence>
<dbReference type="Gene3D" id="3.80.10.10">
    <property type="entry name" value="Ribonuclease Inhibitor"/>
    <property type="match status" value="2"/>
</dbReference>
<dbReference type="PANTHER" id="PTHR24113">
    <property type="entry name" value="RAN GTPASE-ACTIVATING PROTEIN 1"/>
    <property type="match status" value="1"/>
</dbReference>
<reference evidence="4" key="1">
    <citation type="submission" date="2022-03" db="EMBL/GenBank/DDBJ databases">
        <title>Draft genome sequence of Aduncisulcus paluster, a free-living microaerophilic Fornicata.</title>
        <authorList>
            <person name="Yuyama I."/>
            <person name="Kume K."/>
            <person name="Tamura T."/>
            <person name="Inagaki Y."/>
            <person name="Hashimoto T."/>
        </authorList>
    </citation>
    <scope>NUCLEOTIDE SEQUENCE</scope>
    <source>
        <strain evidence="4">NY0171</strain>
    </source>
</reference>
<evidence type="ECO:0000313" key="4">
    <source>
        <dbReference type="EMBL" id="GKT26760.1"/>
    </source>
</evidence>